<keyword evidence="3" id="KW-1185">Reference proteome</keyword>
<evidence type="ECO:0000256" key="1">
    <source>
        <dbReference type="SAM" id="MobiDB-lite"/>
    </source>
</evidence>
<sequence>MTKWKTIASSTTTPKENKTRAPASVAASPCSAATITVETFALQPVPRTRTTVGVGEKIKLTYSLGNATWTVSNGILSSPNGQTVTFEAPDRAASVIVKATGGGCTCTVTFTVIEPASVKMERAPGTGIFHANGIPSVGIKAEIFLEPDTVSFEFIEISEDDCPGVVTGYFVGTTLDGIRHAAHGAGTWVRVGPLVAGKGSKIIGRDTASSGHCNFGTPYSNGTFDWAIPWKFRVRSGADKVFATVHQRFTINAAGDMTVSKAGATGAAQLNDPNSTY</sequence>
<dbReference type="Proteomes" id="UP000440498">
    <property type="component" value="Unassembled WGS sequence"/>
</dbReference>
<reference evidence="2 3" key="1">
    <citation type="submission" date="2019-10" db="EMBL/GenBank/DDBJ databases">
        <title>Two novel species isolated from a subtropical stream in China.</title>
        <authorList>
            <person name="Lu H."/>
        </authorList>
    </citation>
    <scope>NUCLEOTIDE SEQUENCE [LARGE SCALE GENOMIC DNA]</scope>
    <source>
        <strain evidence="2 3">FT29W</strain>
    </source>
</reference>
<organism evidence="2 3">
    <name type="scientific">Rugamonas aquatica</name>
    <dbReference type="NCBI Taxonomy" id="2743357"/>
    <lineage>
        <taxon>Bacteria</taxon>
        <taxon>Pseudomonadati</taxon>
        <taxon>Pseudomonadota</taxon>
        <taxon>Betaproteobacteria</taxon>
        <taxon>Burkholderiales</taxon>
        <taxon>Oxalobacteraceae</taxon>
        <taxon>Telluria group</taxon>
        <taxon>Rugamonas</taxon>
    </lineage>
</organism>
<gene>
    <name evidence="2" type="ORF">GEV02_01260</name>
</gene>
<dbReference type="AlphaFoldDB" id="A0A6A7MUG9"/>
<accession>A0A6A7MUG9</accession>
<name>A0A6A7MUG9_9BURK</name>
<dbReference type="RefSeq" id="WP_152836140.1">
    <property type="nucleotide sequence ID" value="NZ_WHUG01000001.1"/>
</dbReference>
<dbReference type="EMBL" id="WHUG01000001">
    <property type="protein sequence ID" value="MQA36762.1"/>
    <property type="molecule type" value="Genomic_DNA"/>
</dbReference>
<proteinExistence type="predicted"/>
<evidence type="ECO:0000313" key="2">
    <source>
        <dbReference type="EMBL" id="MQA36762.1"/>
    </source>
</evidence>
<feature type="region of interest" description="Disordered" evidence="1">
    <location>
        <begin position="1"/>
        <end position="24"/>
    </location>
</feature>
<evidence type="ECO:0000313" key="3">
    <source>
        <dbReference type="Proteomes" id="UP000440498"/>
    </source>
</evidence>
<protein>
    <submittedName>
        <fullName evidence="2">Uncharacterized protein</fullName>
    </submittedName>
</protein>
<comment type="caution">
    <text evidence="2">The sequence shown here is derived from an EMBL/GenBank/DDBJ whole genome shotgun (WGS) entry which is preliminary data.</text>
</comment>